<sequence>MQKLVNTGIKLDAGLHQRLKALSTVKARSPHWLMKAAIEEYVQREERYEQEKREDLERWERYQLTGRAVSQTQVGVWLNTWGDEATPEAAPPCPM</sequence>
<dbReference type="InterPro" id="IPR013321">
    <property type="entry name" value="Arc_rbn_hlx_hlx"/>
</dbReference>
<accession>A0A6N8EAJ7</accession>
<evidence type="ECO:0000313" key="1">
    <source>
        <dbReference type="EMBL" id="MTW19879.1"/>
    </source>
</evidence>
<organism evidence="1 2">
    <name type="scientific">Allochromatium palmeri</name>
    <dbReference type="NCBI Taxonomy" id="231048"/>
    <lineage>
        <taxon>Bacteria</taxon>
        <taxon>Pseudomonadati</taxon>
        <taxon>Pseudomonadota</taxon>
        <taxon>Gammaproteobacteria</taxon>
        <taxon>Chromatiales</taxon>
        <taxon>Chromatiaceae</taxon>
        <taxon>Allochromatium</taxon>
    </lineage>
</organism>
<dbReference type="AlphaFoldDB" id="A0A6N8EAJ7"/>
<reference evidence="1 2" key="1">
    <citation type="submission" date="2019-11" db="EMBL/GenBank/DDBJ databases">
        <title>Whole-genome sequence of the anaerobic purple sulfur bacterium Allochromatium palmeri DSM 15591.</title>
        <authorList>
            <person name="Kyndt J.A."/>
            <person name="Meyer T.E."/>
        </authorList>
    </citation>
    <scope>NUCLEOTIDE SEQUENCE [LARGE SCALE GENOMIC DNA]</scope>
    <source>
        <strain evidence="1 2">DSM 15591</strain>
    </source>
</reference>
<name>A0A6N8EAJ7_9GAMM</name>
<dbReference type="CDD" id="cd22233">
    <property type="entry name" value="RHH_CopAso-like"/>
    <property type="match status" value="1"/>
</dbReference>
<dbReference type="GO" id="GO:0006355">
    <property type="term" value="P:regulation of DNA-templated transcription"/>
    <property type="evidence" value="ECO:0007669"/>
    <property type="project" value="InterPro"/>
</dbReference>
<evidence type="ECO:0000313" key="2">
    <source>
        <dbReference type="Proteomes" id="UP000434044"/>
    </source>
</evidence>
<dbReference type="RefSeq" id="WP_155448455.1">
    <property type="nucleotide sequence ID" value="NZ_WNKT01000002.1"/>
</dbReference>
<comment type="caution">
    <text evidence="1">The sequence shown here is derived from an EMBL/GenBank/DDBJ whole genome shotgun (WGS) entry which is preliminary data.</text>
</comment>
<dbReference type="OrthoDB" id="5298181at2"/>
<dbReference type="Gene3D" id="1.10.1220.10">
    <property type="entry name" value="Met repressor-like"/>
    <property type="match status" value="1"/>
</dbReference>
<dbReference type="Proteomes" id="UP000434044">
    <property type="component" value="Unassembled WGS sequence"/>
</dbReference>
<dbReference type="InterPro" id="IPR010985">
    <property type="entry name" value="Ribbon_hlx_hlx"/>
</dbReference>
<gene>
    <name evidence="1" type="ORF">GJ668_02090</name>
</gene>
<proteinExistence type="predicted"/>
<dbReference type="SUPFAM" id="SSF47598">
    <property type="entry name" value="Ribbon-helix-helix"/>
    <property type="match status" value="1"/>
</dbReference>
<dbReference type="EMBL" id="WNKT01000002">
    <property type="protein sequence ID" value="MTW19879.1"/>
    <property type="molecule type" value="Genomic_DNA"/>
</dbReference>
<protein>
    <submittedName>
        <fullName evidence="1">Toxin-antitoxin system</fullName>
    </submittedName>
</protein>
<keyword evidence="2" id="KW-1185">Reference proteome</keyword>